<evidence type="ECO:0000256" key="11">
    <source>
        <dbReference type="PROSITE-ProRule" id="PRU00191"/>
    </source>
</evidence>
<evidence type="ECO:0000256" key="9">
    <source>
        <dbReference type="ARBA" id="ARBA00074979"/>
    </source>
</evidence>
<keyword evidence="16" id="KW-1185">Reference proteome</keyword>
<keyword evidence="7 11" id="KW-0727">SH2 domain</keyword>
<feature type="domain" description="SH2" evidence="13">
    <location>
        <begin position="83"/>
        <end position="174"/>
    </location>
</feature>
<evidence type="ECO:0000313" key="15">
    <source>
        <dbReference type="EMBL" id="DBA23970.1"/>
    </source>
</evidence>
<dbReference type="PROSITE" id="PS50001">
    <property type="entry name" value="SH2"/>
    <property type="match status" value="1"/>
</dbReference>
<comment type="caution">
    <text evidence="15">The sequence shown here is derived from an EMBL/GenBank/DDBJ whole genome shotgun (WGS) entry which is preliminary data.</text>
</comment>
<dbReference type="CDD" id="cd12010">
    <property type="entry name" value="SH3_SLAP"/>
    <property type="match status" value="1"/>
</dbReference>
<dbReference type="SMART" id="SM00326">
    <property type="entry name" value="SH3"/>
    <property type="match status" value="1"/>
</dbReference>
<dbReference type="PRINTS" id="PR00401">
    <property type="entry name" value="SH2DOMAIN"/>
</dbReference>
<evidence type="ECO:0000256" key="2">
    <source>
        <dbReference type="ARBA" id="ARBA00004496"/>
    </source>
</evidence>
<keyword evidence="6" id="KW-0967">Endosome</keyword>
<dbReference type="SUPFAM" id="SSF50044">
    <property type="entry name" value="SH3-domain"/>
    <property type="match status" value="1"/>
</dbReference>
<keyword evidence="5" id="KW-0597">Phosphoprotein</keyword>
<keyword evidence="4" id="KW-0963">Cytoplasm</keyword>
<evidence type="ECO:0000313" key="16">
    <source>
        <dbReference type="Proteomes" id="UP001181693"/>
    </source>
</evidence>
<evidence type="ECO:0000259" key="13">
    <source>
        <dbReference type="PROSITE" id="PS50001"/>
    </source>
</evidence>
<protein>
    <recommendedName>
        <fullName evidence="9">Src-like-adapter</fullName>
    </recommendedName>
    <alternativeName>
        <fullName evidence="10">Src-like-adapter protein 1</fullName>
    </alternativeName>
</protein>
<comment type="subcellular location">
    <subcellularLocation>
        <location evidence="2">Cytoplasm</location>
    </subcellularLocation>
    <subcellularLocation>
        <location evidence="1">Endosome</location>
    </subcellularLocation>
</comment>
<sequence length="286" mass="32747">MGNTIKNNSPPAKITQSDTGTESDFLAVLYDYPPPDVSEPIFYFGEKLRVISDEGGWWRVVSLKTGRENYIPAKCVAKVYHGWLFDGVGREKSEQLLQLPEMKTGSFMIRQSETKKGSYSLSVKHRQVKHYRIFRLPNNWYYISPRLTFQCLEHLVNHYSENADGLCCVLSTPCLTQQSVNLTEVLSTQEMPVMRRKKPFNWKSMKKVSLATDEADPALETDDSFLSYGLRQSIASYLSLTEDESYSLTDNEQNQKSNRKSCIISSVNTRSNFMSNRASYTEGSYR</sequence>
<evidence type="ECO:0000256" key="3">
    <source>
        <dbReference type="ARBA" id="ARBA00022443"/>
    </source>
</evidence>
<dbReference type="PROSITE" id="PS50002">
    <property type="entry name" value="SH3"/>
    <property type="match status" value="1"/>
</dbReference>
<evidence type="ECO:0000256" key="4">
    <source>
        <dbReference type="ARBA" id="ARBA00022490"/>
    </source>
</evidence>
<dbReference type="GO" id="GO:0005768">
    <property type="term" value="C:endosome"/>
    <property type="evidence" value="ECO:0007669"/>
    <property type="project" value="UniProtKB-SubCell"/>
</dbReference>
<keyword evidence="3 12" id="KW-0728">SH3 domain</keyword>
<feature type="domain" description="SH3" evidence="14">
    <location>
        <begin position="21"/>
        <end position="81"/>
    </location>
</feature>
<dbReference type="InterPro" id="IPR036028">
    <property type="entry name" value="SH3-like_dom_sf"/>
</dbReference>
<dbReference type="Pfam" id="PF00017">
    <property type="entry name" value="SH2"/>
    <property type="match status" value="1"/>
</dbReference>
<dbReference type="Gene3D" id="2.30.30.40">
    <property type="entry name" value="SH3 Domains"/>
    <property type="match status" value="1"/>
</dbReference>
<dbReference type="InterPro" id="IPR000980">
    <property type="entry name" value="SH2"/>
</dbReference>
<dbReference type="InterPro" id="IPR036860">
    <property type="entry name" value="SH2_dom_sf"/>
</dbReference>
<evidence type="ECO:0000256" key="5">
    <source>
        <dbReference type="ARBA" id="ARBA00022553"/>
    </source>
</evidence>
<evidence type="ECO:0000256" key="1">
    <source>
        <dbReference type="ARBA" id="ARBA00004177"/>
    </source>
</evidence>
<organism evidence="15 16">
    <name type="scientific">Pyxicephalus adspersus</name>
    <name type="common">African bullfrog</name>
    <dbReference type="NCBI Taxonomy" id="30357"/>
    <lineage>
        <taxon>Eukaryota</taxon>
        <taxon>Metazoa</taxon>
        <taxon>Chordata</taxon>
        <taxon>Craniata</taxon>
        <taxon>Vertebrata</taxon>
        <taxon>Euteleostomi</taxon>
        <taxon>Amphibia</taxon>
        <taxon>Batrachia</taxon>
        <taxon>Anura</taxon>
        <taxon>Neobatrachia</taxon>
        <taxon>Ranoidea</taxon>
        <taxon>Pyxicephalidae</taxon>
        <taxon>Pyxicephalinae</taxon>
        <taxon>Pyxicephalus</taxon>
    </lineage>
</organism>
<dbReference type="SUPFAM" id="SSF55550">
    <property type="entry name" value="SH2 domain"/>
    <property type="match status" value="1"/>
</dbReference>
<evidence type="ECO:0000256" key="8">
    <source>
        <dbReference type="ARBA" id="ARBA00055942"/>
    </source>
</evidence>
<evidence type="ECO:0000256" key="12">
    <source>
        <dbReference type="PROSITE-ProRule" id="PRU00192"/>
    </source>
</evidence>
<dbReference type="Gene3D" id="3.30.505.10">
    <property type="entry name" value="SH2 domain"/>
    <property type="match status" value="1"/>
</dbReference>
<evidence type="ECO:0000259" key="14">
    <source>
        <dbReference type="PROSITE" id="PS50002"/>
    </source>
</evidence>
<evidence type="ECO:0000256" key="6">
    <source>
        <dbReference type="ARBA" id="ARBA00022753"/>
    </source>
</evidence>
<reference evidence="15" key="1">
    <citation type="thesis" date="2020" institute="ProQuest LLC" country="789 East Eisenhower Parkway, Ann Arbor, MI, USA">
        <title>Comparative Genomics and Chromosome Evolution.</title>
        <authorList>
            <person name="Mudd A.B."/>
        </authorList>
    </citation>
    <scope>NUCLEOTIDE SEQUENCE</scope>
    <source>
        <strain evidence="15">1538</strain>
        <tissue evidence="15">Blood</tissue>
    </source>
</reference>
<dbReference type="InterPro" id="IPR043539">
    <property type="entry name" value="Grb2-like"/>
</dbReference>
<dbReference type="AlphaFoldDB" id="A0AAV3ALV0"/>
<name>A0AAV3ALV0_PYXAD</name>
<evidence type="ECO:0000256" key="10">
    <source>
        <dbReference type="ARBA" id="ARBA00079566"/>
    </source>
</evidence>
<comment type="function">
    <text evidence="8">Adapter protein, which negatively regulates T-cell receptor (TCR) signaling. Inhibits T-cell antigen-receptor induced activation of nuclear factor of activated T-cells. Involved in the negative regulation of positive selection and mitosis of T-cells. May act by linking signaling proteins such as ZAP70 with CBL, leading to a CBL dependent degradation of signaling proteins.</text>
</comment>
<dbReference type="Proteomes" id="UP001181693">
    <property type="component" value="Unassembled WGS sequence"/>
</dbReference>
<dbReference type="InterPro" id="IPR035596">
    <property type="entry name" value="SLAP_SH3"/>
</dbReference>
<dbReference type="FunFam" id="2.30.30.40:FF:000134">
    <property type="entry name" value="src-like-adapter isoform X1"/>
    <property type="match status" value="1"/>
</dbReference>
<accession>A0AAV3ALV0</accession>
<evidence type="ECO:0000256" key="7">
    <source>
        <dbReference type="ARBA" id="ARBA00022999"/>
    </source>
</evidence>
<dbReference type="FunFam" id="3.30.505.10:FF:000039">
    <property type="entry name" value="src-like-adapter isoform X1"/>
    <property type="match status" value="1"/>
</dbReference>
<dbReference type="InterPro" id="IPR001452">
    <property type="entry name" value="SH3_domain"/>
</dbReference>
<dbReference type="EMBL" id="DYDO01000005">
    <property type="protein sequence ID" value="DBA23970.1"/>
    <property type="molecule type" value="Genomic_DNA"/>
</dbReference>
<dbReference type="SMART" id="SM00252">
    <property type="entry name" value="SH2"/>
    <property type="match status" value="1"/>
</dbReference>
<gene>
    <name evidence="15" type="ORF">GDO54_011681</name>
</gene>
<dbReference type="Pfam" id="PF00018">
    <property type="entry name" value="SH3_1"/>
    <property type="match status" value="1"/>
</dbReference>
<proteinExistence type="predicted"/>
<dbReference type="PANTHER" id="PTHR46037">
    <property type="entry name" value="PROTEIN ENHANCER OF SEVENLESS 2B"/>
    <property type="match status" value="1"/>
</dbReference>